<evidence type="ECO:0000313" key="4">
    <source>
        <dbReference type="EMBL" id="EWC76397.1"/>
    </source>
</evidence>
<dbReference type="Proteomes" id="UP000030697">
    <property type="component" value="Unassembled WGS sequence"/>
</dbReference>
<feature type="transmembrane region" description="Helical" evidence="3">
    <location>
        <begin position="51"/>
        <end position="67"/>
    </location>
</feature>
<dbReference type="InterPro" id="IPR003681">
    <property type="entry name" value="Glycophorin-bd"/>
</dbReference>
<name>W7JBY3_PLAFA</name>
<sequence>MRLSKVSDIKSTGVSNYKNFNSKNSSKYSLMEVSKKNEKKNSLGAFHSKKILLIFGIIYVVLLNAYICGDKYEKAVDYGFRESRILAEGEDTCARKEKTTLRKSKQKTSTRTVATQTKKDEENKSVVTEEQKVESDSEKQKRTKKVVKKQINIGDTENQKEGKNVKKVIKKEKKKEESGKPEENKHANEASKKQEPKASKVSQKPSTSTRSNNEVKIRAASNQETLTKYAADPEYRKHLEVFHKILTNTDPNDEVERQNADNNEA</sequence>
<feature type="repeat" description="GBP" evidence="1">
    <location>
        <begin position="217"/>
        <end position="265"/>
    </location>
</feature>
<feature type="region of interest" description="Disordered" evidence="2">
    <location>
        <begin position="97"/>
        <end position="233"/>
    </location>
</feature>
<evidence type="ECO:0000256" key="2">
    <source>
        <dbReference type="SAM" id="MobiDB-lite"/>
    </source>
</evidence>
<dbReference type="OrthoDB" id="376642at2759"/>
<dbReference type="PROSITE" id="PS51069">
    <property type="entry name" value="GBP"/>
    <property type="match status" value="1"/>
</dbReference>
<dbReference type="EMBL" id="KE124580">
    <property type="protein sequence ID" value="EWC76397.1"/>
    <property type="molecule type" value="Genomic_DNA"/>
</dbReference>
<keyword evidence="3" id="KW-1133">Transmembrane helix</keyword>
<accession>W7JBY3</accession>
<feature type="region of interest" description="Disordered" evidence="2">
    <location>
        <begin position="246"/>
        <end position="265"/>
    </location>
</feature>
<feature type="compositionally biased region" description="Polar residues" evidence="2">
    <location>
        <begin position="200"/>
        <end position="226"/>
    </location>
</feature>
<keyword evidence="3" id="KW-0812">Transmembrane</keyword>
<dbReference type="Pfam" id="PF02526">
    <property type="entry name" value="GBP_repeat"/>
    <property type="match status" value="1"/>
</dbReference>
<evidence type="ECO:0000256" key="1">
    <source>
        <dbReference type="PROSITE-ProRule" id="PRU00402"/>
    </source>
</evidence>
<organism evidence="4 5">
    <name type="scientific">Plasmodium falciparum UGT5.1</name>
    <dbReference type="NCBI Taxonomy" id="1237627"/>
    <lineage>
        <taxon>Eukaryota</taxon>
        <taxon>Sar</taxon>
        <taxon>Alveolata</taxon>
        <taxon>Apicomplexa</taxon>
        <taxon>Aconoidasida</taxon>
        <taxon>Haemosporida</taxon>
        <taxon>Plasmodiidae</taxon>
        <taxon>Plasmodium</taxon>
        <taxon>Plasmodium (Laverania)</taxon>
    </lineage>
</organism>
<feature type="compositionally biased region" description="Basic and acidic residues" evidence="2">
    <location>
        <begin position="117"/>
        <end position="140"/>
    </location>
</feature>
<feature type="compositionally biased region" description="Basic and acidic residues" evidence="2">
    <location>
        <begin position="174"/>
        <end position="198"/>
    </location>
</feature>
<evidence type="ECO:0000313" key="5">
    <source>
        <dbReference type="Proteomes" id="UP000030697"/>
    </source>
</evidence>
<proteinExistence type="predicted"/>
<dbReference type="AlphaFoldDB" id="W7JBY3"/>
<protein>
    <submittedName>
        <fullName evidence="4">Glycophorin-binding protein</fullName>
    </submittedName>
</protein>
<evidence type="ECO:0000256" key="3">
    <source>
        <dbReference type="SAM" id="Phobius"/>
    </source>
</evidence>
<gene>
    <name evidence="4" type="ORF">C923_02938</name>
</gene>
<keyword evidence="3" id="KW-0472">Membrane</keyword>
<reference evidence="4 5" key="1">
    <citation type="submission" date="2013-02" db="EMBL/GenBank/DDBJ databases">
        <title>The Genome Sequence of Plasmodium falciparum UGT5.1.</title>
        <authorList>
            <consortium name="The Broad Institute Genome Sequencing Platform"/>
            <consortium name="The Broad Institute Genome Sequencing Center for Infectious Disease"/>
            <person name="Neafsey D."/>
            <person name="Cheeseman I."/>
            <person name="Volkman S."/>
            <person name="Adams J."/>
            <person name="Walker B."/>
            <person name="Young S.K."/>
            <person name="Zeng Q."/>
            <person name="Gargeya S."/>
            <person name="Fitzgerald M."/>
            <person name="Haas B."/>
            <person name="Abouelleil A."/>
            <person name="Alvarado L."/>
            <person name="Arachchi H.M."/>
            <person name="Berlin A.M."/>
            <person name="Chapman S.B."/>
            <person name="Dewar J."/>
            <person name="Goldberg J."/>
            <person name="Griggs A."/>
            <person name="Gujja S."/>
            <person name="Hansen M."/>
            <person name="Howarth C."/>
            <person name="Imamovic A."/>
            <person name="Larimer J."/>
            <person name="McCowan C."/>
            <person name="Murphy C."/>
            <person name="Neiman D."/>
            <person name="Pearson M."/>
            <person name="Priest M."/>
            <person name="Roberts A."/>
            <person name="Saif S."/>
            <person name="Shea T."/>
            <person name="Sisk P."/>
            <person name="Sykes S."/>
            <person name="Wortman J."/>
            <person name="Nusbaum C."/>
            <person name="Birren B."/>
        </authorList>
    </citation>
    <scope>NUCLEOTIDE SEQUENCE [LARGE SCALE GENOMIC DNA]</scope>
    <source>
        <strain evidence="4 5">UGT5.1</strain>
    </source>
</reference>